<evidence type="ECO:0000313" key="2">
    <source>
        <dbReference type="Proteomes" id="UP000242818"/>
    </source>
</evidence>
<dbReference type="Proteomes" id="UP000242818">
    <property type="component" value="Unassembled WGS sequence"/>
</dbReference>
<organism evidence="1 2">
    <name type="scientific">Chitinophaga costaii</name>
    <dbReference type="NCBI Taxonomy" id="1335309"/>
    <lineage>
        <taxon>Bacteria</taxon>
        <taxon>Pseudomonadati</taxon>
        <taxon>Bacteroidota</taxon>
        <taxon>Chitinophagia</taxon>
        <taxon>Chitinophagales</taxon>
        <taxon>Chitinophagaceae</taxon>
        <taxon>Chitinophaga</taxon>
    </lineage>
</organism>
<dbReference type="RefSeq" id="WP_205686043.1">
    <property type="nucleotide sequence ID" value="NZ_FMAR01000003.1"/>
</dbReference>
<dbReference type="STRING" id="1335309.GA0116948_103131"/>
<evidence type="ECO:0000313" key="1">
    <source>
        <dbReference type="EMBL" id="SCC07063.1"/>
    </source>
</evidence>
<sequence length="86" mass="9562">MQNNETQKIKTVPDNYTSITPWIKSPSSANLILFSQGAFNAEEIPNSRIINEEGKLIHAVVSKGNAFVMLFDAREDRAPTPAFLNL</sequence>
<proteinExistence type="predicted"/>
<reference evidence="1 2" key="1">
    <citation type="submission" date="2016-08" db="EMBL/GenBank/DDBJ databases">
        <authorList>
            <person name="Seilhamer J.J."/>
        </authorList>
    </citation>
    <scope>NUCLEOTIDE SEQUENCE [LARGE SCALE GENOMIC DNA]</scope>
    <source>
        <strain evidence="1 2">A37T2</strain>
    </source>
</reference>
<dbReference type="AlphaFoldDB" id="A0A1C4BJQ5"/>
<name>A0A1C4BJQ5_9BACT</name>
<dbReference type="EMBL" id="FMAR01000003">
    <property type="protein sequence ID" value="SCC07063.1"/>
    <property type="molecule type" value="Genomic_DNA"/>
</dbReference>
<keyword evidence="2" id="KW-1185">Reference proteome</keyword>
<accession>A0A1C4BJQ5</accession>
<gene>
    <name evidence="1" type="ORF">GA0116948_103131</name>
</gene>
<protein>
    <submittedName>
        <fullName evidence="1">PhnB protein</fullName>
    </submittedName>
</protein>